<dbReference type="OrthoDB" id="2530081at2759"/>
<evidence type="ECO:0000313" key="4">
    <source>
        <dbReference type="Proteomes" id="UP000305948"/>
    </source>
</evidence>
<dbReference type="EMBL" id="ML213513">
    <property type="protein sequence ID" value="TFK50524.1"/>
    <property type="molecule type" value="Genomic_DNA"/>
</dbReference>
<dbReference type="PANTHER" id="PTHR39639:SF1">
    <property type="entry name" value="DUF262 DOMAIN-CONTAINING PROTEIN"/>
    <property type="match status" value="1"/>
</dbReference>
<feature type="region of interest" description="Disordered" evidence="1">
    <location>
        <begin position="357"/>
        <end position="377"/>
    </location>
</feature>
<evidence type="ECO:0000256" key="1">
    <source>
        <dbReference type="SAM" id="MobiDB-lite"/>
    </source>
</evidence>
<dbReference type="PANTHER" id="PTHR39639">
    <property type="entry name" value="CHROMOSOME 16, WHOLE GENOME SHOTGUN SEQUENCE"/>
    <property type="match status" value="1"/>
</dbReference>
<feature type="region of interest" description="Disordered" evidence="1">
    <location>
        <begin position="312"/>
        <end position="331"/>
    </location>
</feature>
<accession>A0A5C3MYV4</accession>
<dbReference type="Pfam" id="PF03235">
    <property type="entry name" value="GmrSD_N"/>
    <property type="match status" value="1"/>
</dbReference>
<dbReference type="AlphaFoldDB" id="A0A5C3MYV4"/>
<dbReference type="InterPro" id="IPR004919">
    <property type="entry name" value="GmrSD_N"/>
</dbReference>
<gene>
    <name evidence="3" type="ORF">OE88DRAFT_264936</name>
</gene>
<protein>
    <recommendedName>
        <fullName evidence="2">GmrSD restriction endonucleases N-terminal domain-containing protein</fullName>
    </recommendedName>
</protein>
<evidence type="ECO:0000313" key="3">
    <source>
        <dbReference type="EMBL" id="TFK50524.1"/>
    </source>
</evidence>
<name>A0A5C3MYV4_9AGAM</name>
<keyword evidence="4" id="KW-1185">Reference proteome</keyword>
<organism evidence="3 4">
    <name type="scientific">Heliocybe sulcata</name>
    <dbReference type="NCBI Taxonomy" id="5364"/>
    <lineage>
        <taxon>Eukaryota</taxon>
        <taxon>Fungi</taxon>
        <taxon>Dikarya</taxon>
        <taxon>Basidiomycota</taxon>
        <taxon>Agaricomycotina</taxon>
        <taxon>Agaricomycetes</taxon>
        <taxon>Gloeophyllales</taxon>
        <taxon>Gloeophyllaceae</taxon>
        <taxon>Heliocybe</taxon>
    </lineage>
</organism>
<reference evidence="3 4" key="1">
    <citation type="journal article" date="2019" name="Nat. Ecol. Evol.">
        <title>Megaphylogeny resolves global patterns of mushroom evolution.</title>
        <authorList>
            <person name="Varga T."/>
            <person name="Krizsan K."/>
            <person name="Foldi C."/>
            <person name="Dima B."/>
            <person name="Sanchez-Garcia M."/>
            <person name="Sanchez-Ramirez S."/>
            <person name="Szollosi G.J."/>
            <person name="Szarkandi J.G."/>
            <person name="Papp V."/>
            <person name="Albert L."/>
            <person name="Andreopoulos W."/>
            <person name="Angelini C."/>
            <person name="Antonin V."/>
            <person name="Barry K.W."/>
            <person name="Bougher N.L."/>
            <person name="Buchanan P."/>
            <person name="Buyck B."/>
            <person name="Bense V."/>
            <person name="Catcheside P."/>
            <person name="Chovatia M."/>
            <person name="Cooper J."/>
            <person name="Damon W."/>
            <person name="Desjardin D."/>
            <person name="Finy P."/>
            <person name="Geml J."/>
            <person name="Haridas S."/>
            <person name="Hughes K."/>
            <person name="Justo A."/>
            <person name="Karasinski D."/>
            <person name="Kautmanova I."/>
            <person name="Kiss B."/>
            <person name="Kocsube S."/>
            <person name="Kotiranta H."/>
            <person name="LaButti K.M."/>
            <person name="Lechner B.E."/>
            <person name="Liimatainen K."/>
            <person name="Lipzen A."/>
            <person name="Lukacs Z."/>
            <person name="Mihaltcheva S."/>
            <person name="Morgado L.N."/>
            <person name="Niskanen T."/>
            <person name="Noordeloos M.E."/>
            <person name="Ohm R.A."/>
            <person name="Ortiz-Santana B."/>
            <person name="Ovrebo C."/>
            <person name="Racz N."/>
            <person name="Riley R."/>
            <person name="Savchenko A."/>
            <person name="Shiryaev A."/>
            <person name="Soop K."/>
            <person name="Spirin V."/>
            <person name="Szebenyi C."/>
            <person name="Tomsovsky M."/>
            <person name="Tulloss R.E."/>
            <person name="Uehling J."/>
            <person name="Grigoriev I.V."/>
            <person name="Vagvolgyi C."/>
            <person name="Papp T."/>
            <person name="Martin F.M."/>
            <person name="Miettinen O."/>
            <person name="Hibbett D.S."/>
            <person name="Nagy L.G."/>
        </authorList>
    </citation>
    <scope>NUCLEOTIDE SEQUENCE [LARGE SCALE GENOMIC DNA]</scope>
    <source>
        <strain evidence="3 4">OMC1185</strain>
    </source>
</reference>
<feature type="domain" description="GmrSD restriction endonucleases N-terminal" evidence="2">
    <location>
        <begin position="6"/>
        <end position="108"/>
    </location>
</feature>
<evidence type="ECO:0000259" key="2">
    <source>
        <dbReference type="Pfam" id="PF03235"/>
    </source>
</evidence>
<sequence length="570" mass="63337">MAENIWSEQKQCHLIDSMFRNIHVPALVFTVDVDQEGNETRTCVDGKQRLMALCNFMNGHIPYVDPTTHEKLWYKTDEEEPHRKLLAEKFQRRFAIKQLPCVEYQDICAADEIMMFERLQSGTSISYAEKLQLTTSPRATLVRELVQEYMTATNWLADNCSNWDAARGGPFKCVAQMLYHIETYPAPDRIVTSFELERWLRADQHPSPTFHAYVTETFRNLRNLGAHDMLRARLVSQKWSLAELVVVVLAVAVFGRRMHLEDVVDVVRDMRQRGVGKEGAQIGTMLQVIKNVDTRVSDVHAGLEEMAPVRAAHTTRVTSRPRRGLGGSAPRRIIPPDCLIPSAGHTVVPATLTVPPEGNALDDVHQDSHAGGTQPRQDLAPLSLVVPCAPSLSEAPSAREASPQLRWSPDTVPSTLTDLLPHAVAQEQTVCLAVQEASTRFNSSLMAMIKGTLGDTGPPRWANGDYEGQLGFVMAPPSLSDATIERTVCIELVKPGPNQELQVAVPTEYLALLKPKQKSKAIALSGQHKGTLLTVLEQSDDGRWICRSSSGESLMLPEEHLGLCLDRQVQ</sequence>
<dbReference type="STRING" id="5364.A0A5C3MYV4"/>
<proteinExistence type="predicted"/>
<dbReference type="Proteomes" id="UP000305948">
    <property type="component" value="Unassembled WGS sequence"/>
</dbReference>